<dbReference type="Pfam" id="PF25978">
    <property type="entry name" value="DUF7997"/>
    <property type="match status" value="1"/>
</dbReference>
<proteinExistence type="inferred from homology"/>
<dbReference type="Gene3D" id="1.50.10.10">
    <property type="match status" value="1"/>
</dbReference>
<dbReference type="InterPro" id="IPR008928">
    <property type="entry name" value="6-hairpin_glycosidase_sf"/>
</dbReference>
<sequence>MQLRDALNDYKRHRGEAARFPGERRTTRGLFAGDAGRLVHVDSDGRVRDFGYPLSGLNGIERSRFGLCVADSSEPVETSDADPGEADSDDPHVTWLDDWETVEQSYHADTAMVVTRHRAGDGEVVQYDLTLDDAHLTHFDCDGLTAGDDGTKPTLIAYVGFAPDRQETQLGQLRHDDACEVFHADEHDFFGSATGFADLQGRVPIRFEEVLGPDAVDLPRPLTEGRYEEGRLSGDLVGEVPVESGGATLVTLPTDATETGREAALGRLTALADAHHDTDALVTAAENARSDVLRRASEDDVPDTAVPDLRVVSLLSAETGLRIAGPDFDPFYVYSGGYGYTWFRDDGEISRFLLSADATYDLALADWHARSARMYCRTQCADGSWPHRVWARDGRLAPGWAHGRLEAGDDVDYQADQTGSVVGFLAELLAERGDDLDADLDGEIRETLADALAGLDETLAEDGRPITCQNAWENMTGRFAHTTATFLDAYARLADAPVSGAAREQATESAESVYDAVDDLWVPERGVFALREHDPEAPPDQDHATAGADDESALDDRLDSSTLALVGAHRAYDESDATRSVDSERLDRLVSHVETTIEGLHRETPEIEGLIRFEGDDWRTRTQGREKVWTVSTAWGANAAAELAGLLAEHDDPRAERFAERARHLLSLVSVGGALSTAGGYLPEQFFDDGTPDSATPLGWPHALRLATVARLDADGLLDVDSVEALADD</sequence>
<gene>
    <name evidence="4" type="ORF">ACFPJ5_00930</name>
</gene>
<feature type="domain" description="DUF7997" evidence="3">
    <location>
        <begin position="1"/>
        <end position="263"/>
    </location>
</feature>
<dbReference type="PANTHER" id="PTHR31616">
    <property type="entry name" value="TREHALASE"/>
    <property type="match status" value="1"/>
</dbReference>
<name>A0ABD5R6A0_9EURY</name>
<comment type="similarity">
    <text evidence="1">Belongs to the glycosyl hydrolase 15 family.</text>
</comment>
<keyword evidence="5" id="KW-1185">Reference proteome</keyword>
<evidence type="ECO:0000313" key="4">
    <source>
        <dbReference type="EMBL" id="MFC5365485.1"/>
    </source>
</evidence>
<organism evidence="4 5">
    <name type="scientific">Salinirubrum litoreum</name>
    <dbReference type="NCBI Taxonomy" id="1126234"/>
    <lineage>
        <taxon>Archaea</taxon>
        <taxon>Methanobacteriati</taxon>
        <taxon>Methanobacteriota</taxon>
        <taxon>Stenosarchaea group</taxon>
        <taxon>Halobacteria</taxon>
        <taxon>Halobacteriales</taxon>
        <taxon>Haloferacaceae</taxon>
        <taxon>Salinirubrum</taxon>
    </lineage>
</organism>
<evidence type="ECO:0000259" key="3">
    <source>
        <dbReference type="Pfam" id="PF25978"/>
    </source>
</evidence>
<accession>A0ABD5R6A0</accession>
<reference evidence="4 5" key="1">
    <citation type="journal article" date="2019" name="Int. J. Syst. Evol. Microbiol.">
        <title>The Global Catalogue of Microorganisms (GCM) 10K type strain sequencing project: providing services to taxonomists for standard genome sequencing and annotation.</title>
        <authorList>
            <consortium name="The Broad Institute Genomics Platform"/>
            <consortium name="The Broad Institute Genome Sequencing Center for Infectious Disease"/>
            <person name="Wu L."/>
            <person name="Ma J."/>
        </authorList>
    </citation>
    <scope>NUCLEOTIDE SEQUENCE [LARGE SCALE GENOMIC DNA]</scope>
    <source>
        <strain evidence="4 5">CGMCC 1.12237</strain>
    </source>
</reference>
<feature type="compositionally biased region" description="Basic and acidic residues" evidence="2">
    <location>
        <begin position="533"/>
        <end position="543"/>
    </location>
</feature>
<dbReference type="SUPFAM" id="SSF48208">
    <property type="entry name" value="Six-hairpin glycosidases"/>
    <property type="match status" value="1"/>
</dbReference>
<protein>
    <submittedName>
        <fullName evidence="4">Glucan 1,4-alpha-glucosidase</fullName>
    </submittedName>
</protein>
<dbReference type="RefSeq" id="WP_227229222.1">
    <property type="nucleotide sequence ID" value="NZ_JAJCVJ010000001.1"/>
</dbReference>
<dbReference type="Proteomes" id="UP001596201">
    <property type="component" value="Unassembled WGS sequence"/>
</dbReference>
<dbReference type="AlphaFoldDB" id="A0ABD5R6A0"/>
<feature type="compositionally biased region" description="Acidic residues" evidence="2">
    <location>
        <begin position="77"/>
        <end position="88"/>
    </location>
</feature>
<feature type="region of interest" description="Disordered" evidence="2">
    <location>
        <begin position="72"/>
        <end position="91"/>
    </location>
</feature>
<evidence type="ECO:0000256" key="1">
    <source>
        <dbReference type="ARBA" id="ARBA00006188"/>
    </source>
</evidence>
<dbReference type="PANTHER" id="PTHR31616:SF0">
    <property type="entry name" value="GLUCAN 1,4-ALPHA-GLUCOSIDASE"/>
    <property type="match status" value="1"/>
</dbReference>
<feature type="region of interest" description="Disordered" evidence="2">
    <location>
        <begin position="533"/>
        <end position="553"/>
    </location>
</feature>
<dbReference type="InterPro" id="IPR012341">
    <property type="entry name" value="6hp_glycosidase-like_sf"/>
</dbReference>
<evidence type="ECO:0000256" key="2">
    <source>
        <dbReference type="SAM" id="MobiDB-lite"/>
    </source>
</evidence>
<evidence type="ECO:0000313" key="5">
    <source>
        <dbReference type="Proteomes" id="UP001596201"/>
    </source>
</evidence>
<dbReference type="EMBL" id="JBHSKX010000001">
    <property type="protein sequence ID" value="MFC5365485.1"/>
    <property type="molecule type" value="Genomic_DNA"/>
</dbReference>
<comment type="caution">
    <text evidence="4">The sequence shown here is derived from an EMBL/GenBank/DDBJ whole genome shotgun (WGS) entry which is preliminary data.</text>
</comment>
<dbReference type="InterPro" id="IPR058310">
    <property type="entry name" value="DUF7997"/>
</dbReference>